<proteinExistence type="predicted"/>
<comment type="caution">
    <text evidence="1">The sequence shown here is derived from an EMBL/GenBank/DDBJ whole genome shotgun (WGS) entry which is preliminary data.</text>
</comment>
<evidence type="ECO:0008006" key="3">
    <source>
        <dbReference type="Google" id="ProtNLM"/>
    </source>
</evidence>
<dbReference type="Proteomes" id="UP000075515">
    <property type="component" value="Unassembled WGS sequence"/>
</dbReference>
<organism evidence="1 2">
    <name type="scientific">Sorangium cellulosum</name>
    <name type="common">Polyangium cellulosum</name>
    <dbReference type="NCBI Taxonomy" id="56"/>
    <lineage>
        <taxon>Bacteria</taxon>
        <taxon>Pseudomonadati</taxon>
        <taxon>Myxococcota</taxon>
        <taxon>Polyangia</taxon>
        <taxon>Polyangiales</taxon>
        <taxon>Polyangiaceae</taxon>
        <taxon>Sorangium</taxon>
    </lineage>
</organism>
<reference evidence="1 2" key="1">
    <citation type="submission" date="2014-02" db="EMBL/GenBank/DDBJ databases">
        <title>The small core and large imbalanced accessory genome model reveals a collaborative survival strategy of Sorangium cellulosum strains in nature.</title>
        <authorList>
            <person name="Han K."/>
            <person name="Peng R."/>
            <person name="Blom J."/>
            <person name="Li Y.-Z."/>
        </authorList>
    </citation>
    <scope>NUCLEOTIDE SEQUENCE [LARGE SCALE GENOMIC DNA]</scope>
    <source>
        <strain evidence="1 2">So0149</strain>
    </source>
</reference>
<gene>
    <name evidence="1" type="ORF">BE18_22905</name>
</gene>
<dbReference type="PANTHER" id="PTHR37829">
    <property type="entry name" value="PHAGE-LIKE ELEMENT PBSX PROTEIN XKDT"/>
    <property type="match status" value="1"/>
</dbReference>
<dbReference type="InterPro" id="IPR052399">
    <property type="entry name" value="Phage_Baseplate_Assmbl_Protein"/>
</dbReference>
<name>A0A150SA95_SORCE</name>
<dbReference type="PANTHER" id="PTHR37829:SF3">
    <property type="entry name" value="PROTEIN JAYE-RELATED"/>
    <property type="match status" value="1"/>
</dbReference>
<evidence type="ECO:0000313" key="1">
    <source>
        <dbReference type="EMBL" id="KYF89286.1"/>
    </source>
</evidence>
<sequence>MATTIETLRIKSLEDIRDDFLRTYRNSLIKRGIANPNVSEGTEIFLRATALAQQIYVASSNVPLAANAQMADTAQGDDLVRVARLYKLALRPAGPSSGPVVLDATVSTPIAIPTGAQFLDPAGLTYQVEVGGSYADGDEIPITSVDTGASTNLPAGTVLRWTAPPPFVQPIAVVGTGGLTGGVDAEDYEGLRARLLERLQSPPNGTNWPSITLAAEQASTAVQKAFAYSACNGPSTVHVAVVRAPTSTNKHRDVDLLVLSGTIVPAVLAAFPEFVEVVVTTVQNQEVDLSIGLALPASPKASPAGPGGGWTDGNPFPVRATPGYSAVLAVTNSTRFVVASDIPPIVGSQVCWLSRDDWTLRTAKVTSFMAAPNYDLTIDTPFVSTNGVSVAVGDYIFPAAENMPAYVAAVLDGFGKLGPYEKTNNASLLPGAYRRPLATSSWPAELKKSFLRNLSDAGDEVFDAQYLYQSSVTPPLPAAITDGPYIFVPRQIGFYPV</sequence>
<dbReference type="AlphaFoldDB" id="A0A150SA95"/>
<accession>A0A150SA95</accession>
<dbReference type="EMBL" id="JEMC01002261">
    <property type="protein sequence ID" value="KYF89286.1"/>
    <property type="molecule type" value="Genomic_DNA"/>
</dbReference>
<evidence type="ECO:0000313" key="2">
    <source>
        <dbReference type="Proteomes" id="UP000075515"/>
    </source>
</evidence>
<protein>
    <recommendedName>
        <fullName evidence="3">Baseplate protein J-like domain-containing protein</fullName>
    </recommendedName>
</protein>